<dbReference type="PANTHER" id="PTHR11241">
    <property type="entry name" value="DEOXYURIDINE 5'-TRIPHOSPHATE NUCLEOTIDOHYDROLASE"/>
    <property type="match status" value="1"/>
</dbReference>
<dbReference type="PANTHER" id="PTHR11241:SF0">
    <property type="entry name" value="DEOXYURIDINE 5'-TRIPHOSPHATE NUCLEOTIDOHYDROLASE"/>
    <property type="match status" value="1"/>
</dbReference>
<name>A0A1I3SHT3_9GAMM</name>
<evidence type="ECO:0000256" key="3">
    <source>
        <dbReference type="ARBA" id="ARBA00022801"/>
    </source>
</evidence>
<sequence length="175" mass="19339">MAKHIPVVVCRTHPKATIPTYRTENAAGFDLIAVDYKLHTYIDKGKSHLAYLIRTGLKVAIPEGYCMKIYANTELAQKHHARPVECVGIIDCDYRDEIIIKLIVESGARTLHFSEGMCVAQGVIEEVAKASFEDVTEDKFAERGAEGQAGHTDTPANIEPRSAEKVKAEKSKAEK</sequence>
<dbReference type="InterPro" id="IPR036157">
    <property type="entry name" value="dUTPase-like_sf"/>
</dbReference>
<organism evidence="9 10">
    <name type="scientific">Xenorhabdus mauleonii</name>
    <dbReference type="NCBI Taxonomy" id="351675"/>
    <lineage>
        <taxon>Bacteria</taxon>
        <taxon>Pseudomonadati</taxon>
        <taxon>Pseudomonadota</taxon>
        <taxon>Gammaproteobacteria</taxon>
        <taxon>Enterobacterales</taxon>
        <taxon>Morganellaceae</taxon>
        <taxon>Xenorhabdus</taxon>
    </lineage>
</organism>
<dbReference type="GO" id="GO:0046081">
    <property type="term" value="P:dUTP catabolic process"/>
    <property type="evidence" value="ECO:0007669"/>
    <property type="project" value="InterPro"/>
</dbReference>
<dbReference type="Proteomes" id="UP000198919">
    <property type="component" value="Unassembled WGS sequence"/>
</dbReference>
<reference evidence="9" key="1">
    <citation type="submission" date="2016-10" db="EMBL/GenBank/DDBJ databases">
        <authorList>
            <person name="de Groot N.N."/>
        </authorList>
    </citation>
    <scope>NUCLEOTIDE SEQUENCE [LARGE SCALE GENOMIC DNA]</scope>
    <source>
        <strain evidence="9">DSM 17908</strain>
    </source>
</reference>
<keyword evidence="4" id="KW-0546">Nucleotide metabolism</keyword>
<evidence type="ECO:0000256" key="4">
    <source>
        <dbReference type="ARBA" id="ARBA00023080"/>
    </source>
</evidence>
<evidence type="ECO:0000313" key="10">
    <source>
        <dbReference type="Proteomes" id="UP000198919"/>
    </source>
</evidence>
<dbReference type="CDD" id="cd07557">
    <property type="entry name" value="trimeric_dUTPase"/>
    <property type="match status" value="1"/>
</dbReference>
<evidence type="ECO:0000313" key="8">
    <source>
        <dbReference type="EMBL" id="PHM39155.1"/>
    </source>
</evidence>
<feature type="region of interest" description="Disordered" evidence="6">
    <location>
        <begin position="141"/>
        <end position="175"/>
    </location>
</feature>
<gene>
    <name evidence="9" type="ORF">SAMN05421680_11181</name>
    <name evidence="8" type="ORF">Xmau_03060</name>
</gene>
<dbReference type="EC" id="3.6.1.23" evidence="2"/>
<evidence type="ECO:0000256" key="6">
    <source>
        <dbReference type="SAM" id="MobiDB-lite"/>
    </source>
</evidence>
<evidence type="ECO:0000259" key="7">
    <source>
        <dbReference type="Pfam" id="PF00692"/>
    </source>
</evidence>
<evidence type="ECO:0000256" key="1">
    <source>
        <dbReference type="ARBA" id="ARBA00006581"/>
    </source>
</evidence>
<dbReference type="Proteomes" id="UP000224607">
    <property type="component" value="Unassembled WGS sequence"/>
</dbReference>
<feature type="domain" description="dUTPase-like" evidence="7">
    <location>
        <begin position="15"/>
        <end position="147"/>
    </location>
</feature>
<dbReference type="EMBL" id="NITY01000012">
    <property type="protein sequence ID" value="PHM39155.1"/>
    <property type="molecule type" value="Genomic_DNA"/>
</dbReference>
<comment type="catalytic activity">
    <reaction evidence="5">
        <text>dUTP + H2O = dUMP + diphosphate + H(+)</text>
        <dbReference type="Rhea" id="RHEA:10248"/>
        <dbReference type="ChEBI" id="CHEBI:15377"/>
        <dbReference type="ChEBI" id="CHEBI:15378"/>
        <dbReference type="ChEBI" id="CHEBI:33019"/>
        <dbReference type="ChEBI" id="CHEBI:61555"/>
        <dbReference type="ChEBI" id="CHEBI:246422"/>
        <dbReference type="EC" id="3.6.1.23"/>
    </reaction>
</comment>
<dbReference type="STRING" id="351675.SAMN05421680_11181"/>
<dbReference type="InterPro" id="IPR008181">
    <property type="entry name" value="dUTPase"/>
</dbReference>
<comment type="similarity">
    <text evidence="1">Belongs to the dUTPase family.</text>
</comment>
<feature type="compositionally biased region" description="Basic and acidic residues" evidence="6">
    <location>
        <begin position="161"/>
        <end position="175"/>
    </location>
</feature>
<evidence type="ECO:0000313" key="9">
    <source>
        <dbReference type="EMBL" id="SFJ57006.1"/>
    </source>
</evidence>
<dbReference type="SUPFAM" id="SSF51283">
    <property type="entry name" value="dUTPase-like"/>
    <property type="match status" value="1"/>
</dbReference>
<dbReference type="Pfam" id="PF00692">
    <property type="entry name" value="dUTPase"/>
    <property type="match status" value="1"/>
</dbReference>
<dbReference type="InterPro" id="IPR029054">
    <property type="entry name" value="dUTPase-like"/>
</dbReference>
<reference evidence="8 11" key="3">
    <citation type="journal article" date="2017" name="Nat. Microbiol.">
        <title>Natural product diversity associated with the nematode symbionts Photorhabdus and Xenorhabdus.</title>
        <authorList>
            <person name="Tobias N.J."/>
            <person name="Wolff H."/>
            <person name="Djahanschiri B."/>
            <person name="Grundmann F."/>
            <person name="Kronenwerth M."/>
            <person name="Shi Y.M."/>
            <person name="Simonyi S."/>
            <person name="Grun P."/>
            <person name="Shapiro-Ilan D."/>
            <person name="Pidot S.J."/>
            <person name="Stinear T.P."/>
            <person name="Ebersberger I."/>
            <person name="Bode H.B."/>
        </authorList>
    </citation>
    <scope>NUCLEOTIDE SEQUENCE [LARGE SCALE GENOMIC DNA]</scope>
    <source>
        <strain evidence="8 11">DSM 17908</strain>
    </source>
</reference>
<dbReference type="Gene3D" id="2.70.40.10">
    <property type="match status" value="1"/>
</dbReference>
<dbReference type="RefSeq" id="WP_092511305.1">
    <property type="nucleotide sequence ID" value="NZ_CAWNQB010000004.1"/>
</dbReference>
<dbReference type="OrthoDB" id="9809956at2"/>
<dbReference type="InterPro" id="IPR033704">
    <property type="entry name" value="dUTPase_trimeric"/>
</dbReference>
<dbReference type="EMBL" id="FORG01000011">
    <property type="protein sequence ID" value="SFJ57006.1"/>
    <property type="molecule type" value="Genomic_DNA"/>
</dbReference>
<accession>A0A1I3SHT3</accession>
<keyword evidence="3" id="KW-0378">Hydrolase</keyword>
<dbReference type="GO" id="GO:0000287">
    <property type="term" value="F:magnesium ion binding"/>
    <property type="evidence" value="ECO:0007669"/>
    <property type="project" value="InterPro"/>
</dbReference>
<dbReference type="GO" id="GO:0006226">
    <property type="term" value="P:dUMP biosynthetic process"/>
    <property type="evidence" value="ECO:0007669"/>
    <property type="project" value="InterPro"/>
</dbReference>
<keyword evidence="11" id="KW-1185">Reference proteome</keyword>
<evidence type="ECO:0000313" key="11">
    <source>
        <dbReference type="Proteomes" id="UP000224607"/>
    </source>
</evidence>
<proteinExistence type="inferred from homology"/>
<reference evidence="10" key="2">
    <citation type="submission" date="2016-10" db="EMBL/GenBank/DDBJ databases">
        <authorList>
            <person name="Varghese N."/>
            <person name="Submissions S."/>
        </authorList>
    </citation>
    <scope>NUCLEOTIDE SEQUENCE [LARGE SCALE GENOMIC DNA]</scope>
    <source>
        <strain evidence="10">DSM 17908</strain>
    </source>
</reference>
<protein>
    <recommendedName>
        <fullName evidence="2">dUTP diphosphatase</fullName>
        <ecNumber evidence="2">3.6.1.23</ecNumber>
    </recommendedName>
</protein>
<dbReference type="GO" id="GO:0004170">
    <property type="term" value="F:dUTP diphosphatase activity"/>
    <property type="evidence" value="ECO:0007669"/>
    <property type="project" value="UniProtKB-EC"/>
</dbReference>
<evidence type="ECO:0000256" key="2">
    <source>
        <dbReference type="ARBA" id="ARBA00012379"/>
    </source>
</evidence>
<dbReference type="AlphaFoldDB" id="A0A1I3SHT3"/>
<evidence type="ECO:0000256" key="5">
    <source>
        <dbReference type="ARBA" id="ARBA00047686"/>
    </source>
</evidence>